<gene>
    <name evidence="9" type="ORF">L2K70_16870</name>
</gene>
<evidence type="ECO:0000313" key="9">
    <source>
        <dbReference type="EMBL" id="MCF6379286.1"/>
    </source>
</evidence>
<comment type="catalytic activity">
    <reaction evidence="1">
        <text>Release of N-terminal proline from a peptide.</text>
        <dbReference type="EC" id="3.4.11.5"/>
    </reaction>
</comment>
<dbReference type="InterPro" id="IPR000073">
    <property type="entry name" value="AB_hydrolase_1"/>
</dbReference>
<dbReference type="InterPro" id="IPR002410">
    <property type="entry name" value="Peptidase_S33"/>
</dbReference>
<dbReference type="Pfam" id="PF00561">
    <property type="entry name" value="Abhydrolase_1"/>
    <property type="match status" value="1"/>
</dbReference>
<dbReference type="InterPro" id="IPR005945">
    <property type="entry name" value="Pro_imino_pep"/>
</dbReference>
<proteinExistence type="inferred from homology"/>
<evidence type="ECO:0000313" key="10">
    <source>
        <dbReference type="Proteomes" id="UP001201161"/>
    </source>
</evidence>
<dbReference type="Proteomes" id="UP001201161">
    <property type="component" value="Unassembled WGS sequence"/>
</dbReference>
<evidence type="ECO:0000256" key="7">
    <source>
        <dbReference type="PIRNR" id="PIRNR005539"/>
    </source>
</evidence>
<dbReference type="SUPFAM" id="SSF53474">
    <property type="entry name" value="alpha/beta-Hydrolases"/>
    <property type="match status" value="1"/>
</dbReference>
<keyword evidence="10" id="KW-1185">Reference proteome</keyword>
<evidence type="ECO:0000256" key="4">
    <source>
        <dbReference type="ARBA" id="ARBA00021843"/>
    </source>
</evidence>
<evidence type="ECO:0000256" key="2">
    <source>
        <dbReference type="ARBA" id="ARBA00010088"/>
    </source>
</evidence>
<evidence type="ECO:0000256" key="1">
    <source>
        <dbReference type="ARBA" id="ARBA00001585"/>
    </source>
</evidence>
<dbReference type="GO" id="GO:0016787">
    <property type="term" value="F:hydrolase activity"/>
    <property type="evidence" value="ECO:0007669"/>
    <property type="project" value="UniProtKB-KW"/>
</dbReference>
<evidence type="ECO:0000256" key="3">
    <source>
        <dbReference type="ARBA" id="ARBA00012568"/>
    </source>
</evidence>
<evidence type="ECO:0000256" key="5">
    <source>
        <dbReference type="ARBA" id="ARBA00022801"/>
    </source>
</evidence>
<comment type="caution">
    <text evidence="9">The sequence shown here is derived from an EMBL/GenBank/DDBJ whole genome shotgun (WGS) entry which is preliminary data.</text>
</comment>
<evidence type="ECO:0000256" key="6">
    <source>
        <dbReference type="ARBA" id="ARBA00029605"/>
    </source>
</evidence>
<dbReference type="PANTHER" id="PTHR43798:SF33">
    <property type="entry name" value="HYDROLASE, PUTATIVE (AFU_ORTHOLOGUE AFUA_2G14860)-RELATED"/>
    <property type="match status" value="1"/>
</dbReference>
<dbReference type="Gene3D" id="3.40.50.1820">
    <property type="entry name" value="alpha/beta hydrolase"/>
    <property type="match status" value="1"/>
</dbReference>
<protein>
    <recommendedName>
        <fullName evidence="4">Proline iminopeptidase</fullName>
        <ecNumber evidence="3">3.4.11.5</ecNumber>
    </recommendedName>
    <alternativeName>
        <fullName evidence="6">Prolyl aminopeptidase</fullName>
    </alternativeName>
</protein>
<dbReference type="PIRSF" id="PIRSF005539">
    <property type="entry name" value="Pept_S33_TRI_F1"/>
    <property type="match status" value="1"/>
</dbReference>
<keyword evidence="5 7" id="KW-0378">Hydrolase</keyword>
<sequence>MDPATYFDTSTWDPRDVVSGGARMVPITTPVGDFRVWTKRVGTNPDLKVLLLHGGPGATDELYECFDTWFPGAGIEYYYYDQLGSYRSDQPDDPSLWDLGRFVDEVEQVRRALGLGRDNFVLFGQSWGGLLATEYAVHHQQHLKGLVISNMMSSCRLYNDYARDVLMPAMDPDVLARIQELEATGANDDPSYERLLMEHHYALHVCRLPVDEWPDPVNRSLAHINPAIYVPMQGPSELGMSGSLETWDRSGDLAGIDVPTLVIGATHDTMDPAHMEWMAGELPQGRYLHCPDGSHLSQFDDPQHFFPGLIDFLQSLPTSP</sequence>
<comment type="similarity">
    <text evidence="2 7">Belongs to the peptidase S33 family.</text>
</comment>
<name>A0ABS9HDR8_9ACTN</name>
<dbReference type="PRINTS" id="PR00793">
    <property type="entry name" value="PROAMNOPTASE"/>
</dbReference>
<dbReference type="PANTHER" id="PTHR43798">
    <property type="entry name" value="MONOACYLGLYCEROL LIPASE"/>
    <property type="match status" value="1"/>
</dbReference>
<evidence type="ECO:0000259" key="8">
    <source>
        <dbReference type="Pfam" id="PF00561"/>
    </source>
</evidence>
<feature type="domain" description="AB hydrolase-1" evidence="8">
    <location>
        <begin position="49"/>
        <end position="302"/>
    </location>
</feature>
<dbReference type="RefSeq" id="WP_236403946.1">
    <property type="nucleotide sequence ID" value="NZ_JAKJHZ010000010.1"/>
</dbReference>
<dbReference type="InterPro" id="IPR029058">
    <property type="entry name" value="AB_hydrolase_fold"/>
</dbReference>
<dbReference type="NCBIfam" id="TIGR01250">
    <property type="entry name" value="pro_imino_pep_2"/>
    <property type="match status" value="1"/>
</dbReference>
<reference evidence="9 10" key="1">
    <citation type="submission" date="2022-01" db="EMBL/GenBank/DDBJ databases">
        <title>Nocardioides sp. nov., an actinomycete isolated from mining soil.</title>
        <authorList>
            <person name="Liu L."/>
        </authorList>
    </citation>
    <scope>NUCLEOTIDE SEQUENCE [LARGE SCALE GENOMIC DNA]</scope>
    <source>
        <strain evidence="9 10">KLBMP 9356</strain>
    </source>
</reference>
<organism evidence="9 10">
    <name type="scientific">Nocardioides potassii</name>
    <dbReference type="NCBI Taxonomy" id="2911371"/>
    <lineage>
        <taxon>Bacteria</taxon>
        <taxon>Bacillati</taxon>
        <taxon>Actinomycetota</taxon>
        <taxon>Actinomycetes</taxon>
        <taxon>Propionibacteriales</taxon>
        <taxon>Nocardioidaceae</taxon>
        <taxon>Nocardioides</taxon>
    </lineage>
</organism>
<dbReference type="EMBL" id="JAKJHZ010000010">
    <property type="protein sequence ID" value="MCF6379286.1"/>
    <property type="molecule type" value="Genomic_DNA"/>
</dbReference>
<dbReference type="InterPro" id="IPR050266">
    <property type="entry name" value="AB_hydrolase_sf"/>
</dbReference>
<accession>A0ABS9HDR8</accession>
<dbReference type="EC" id="3.4.11.5" evidence="3"/>